<accession>A0A0D1XQM0</accession>
<dbReference type="AlphaFoldDB" id="A0A0D1XQM0"/>
<dbReference type="GO" id="GO:0030968">
    <property type="term" value="P:endoplasmic reticulum unfolded protein response"/>
    <property type="evidence" value="ECO:0007669"/>
    <property type="project" value="TreeGrafter"/>
</dbReference>
<name>A0A0D1XQM0_9PEZI</name>
<feature type="compositionally biased region" description="Low complexity" evidence="5">
    <location>
        <begin position="174"/>
        <end position="207"/>
    </location>
</feature>
<dbReference type="OrthoDB" id="21589at2759"/>
<evidence type="ECO:0000256" key="5">
    <source>
        <dbReference type="SAM" id="MobiDB-lite"/>
    </source>
</evidence>
<feature type="region of interest" description="Disordered" evidence="5">
    <location>
        <begin position="310"/>
        <end position="401"/>
    </location>
</feature>
<evidence type="ECO:0000256" key="4">
    <source>
        <dbReference type="ARBA" id="ARBA00023136"/>
    </source>
</evidence>
<feature type="region of interest" description="Disordered" evidence="5">
    <location>
        <begin position="256"/>
        <end position="295"/>
    </location>
</feature>
<organism evidence="8 9">
    <name type="scientific">Verruconis gallopava</name>
    <dbReference type="NCBI Taxonomy" id="253628"/>
    <lineage>
        <taxon>Eukaryota</taxon>
        <taxon>Fungi</taxon>
        <taxon>Dikarya</taxon>
        <taxon>Ascomycota</taxon>
        <taxon>Pezizomycotina</taxon>
        <taxon>Dothideomycetes</taxon>
        <taxon>Pleosporomycetidae</taxon>
        <taxon>Venturiales</taxon>
        <taxon>Sympoventuriaceae</taxon>
        <taxon>Verruconis</taxon>
    </lineage>
</organism>
<feature type="region of interest" description="Disordered" evidence="5">
    <location>
        <begin position="956"/>
        <end position="1028"/>
    </location>
</feature>
<feature type="compositionally biased region" description="Low complexity" evidence="5">
    <location>
        <begin position="356"/>
        <end position="385"/>
    </location>
</feature>
<reference evidence="8 9" key="1">
    <citation type="submission" date="2015-01" db="EMBL/GenBank/DDBJ databases">
        <title>The Genome Sequence of Ochroconis gallopava CBS43764.</title>
        <authorList>
            <consortium name="The Broad Institute Genomics Platform"/>
            <person name="Cuomo C."/>
            <person name="de Hoog S."/>
            <person name="Gorbushina A."/>
            <person name="Stielow B."/>
            <person name="Teixiera M."/>
            <person name="Abouelleil A."/>
            <person name="Chapman S.B."/>
            <person name="Priest M."/>
            <person name="Young S.K."/>
            <person name="Wortman J."/>
            <person name="Nusbaum C."/>
            <person name="Birren B."/>
        </authorList>
    </citation>
    <scope>NUCLEOTIDE SEQUENCE [LARGE SCALE GENOMIC DNA]</scope>
    <source>
        <strain evidence="8 9">CBS 43764</strain>
    </source>
</reference>
<keyword evidence="2 6" id="KW-0812">Transmembrane</keyword>
<feature type="region of interest" description="Disordered" evidence="5">
    <location>
        <begin position="109"/>
        <end position="207"/>
    </location>
</feature>
<feature type="compositionally biased region" description="Polar residues" evidence="5">
    <location>
        <begin position="1"/>
        <end position="10"/>
    </location>
</feature>
<feature type="compositionally biased region" description="Basic and acidic residues" evidence="5">
    <location>
        <begin position="326"/>
        <end position="338"/>
    </location>
</feature>
<gene>
    <name evidence="8" type="ORF">PV09_04101</name>
</gene>
<protein>
    <recommendedName>
        <fullName evidence="7">Ubiquitin-like domain-containing protein</fullName>
    </recommendedName>
</protein>
<keyword evidence="4 6" id="KW-0472">Membrane</keyword>
<dbReference type="RefSeq" id="XP_016214805.1">
    <property type="nucleotide sequence ID" value="XM_016357401.1"/>
</dbReference>
<dbReference type="InterPro" id="IPR039751">
    <property type="entry name" value="HERPUD1/2"/>
</dbReference>
<feature type="compositionally biased region" description="Low complexity" evidence="5">
    <location>
        <begin position="601"/>
        <end position="617"/>
    </location>
</feature>
<sequence>MDGEDTSQPRTAAGGDQQEPKVQTIDLKLLSPSPEVPASGLFLENLPTTTTLGELRGRITAALPSRPPPARQRLIYFGRVLQRDEDTLASVFGENSVRQQRQHTLHLVLPLRDGSSQREAAPSPVPSVRASIYPPSSIPRPSSVPPRGTGAASPFRGPVSWQPHAQPPAPTPAPSATTSTNTTASPAPQRPSQGSQPPLQQPQPRTQAVLDQPIFRSVIGNANIRANITANGQPINLPPEVVNQLLNQHFLRNGGLEHLLPSGQTRSQSADQTTQSAGASPSGPTSQPLQSRSSGQQLFQQFMASVGDTNRQAQNTGGDAGSPQDRPSDTESEERGRSMDSQASARHAPDPPASVPSTSATDSQQPSSSNSQHPPNGSQSNGPSPTIREQSGVNPDGSRWSIRTVENHHPFAHPYAHFAQQLPQIPIPMPLPQGFAFAPFQTGQGFQMPVAVPVAGLRPHGTPRSVSPARSVSDGPRRVGTPAAELQHRLMHTNLEIQNLNQLLGALATGTNADGQPAPALTEEQLSQIRAFAQSMNAHIDGFGHELNALANAHPNVRFQPEFAGLSAMFHTLQGQGRGVSQRIDALAGSNAASAESLPRAEPSTAATPAAPQEQATVSPESVSNPDVSVSQSTPSTTTDTSPETNTTTYNASPACPELHLLSDPTNTQHYLLIGPSGPLGTGQLPLDVLYPLLAAQLPHDQLIRDFNRAAQEMTYALQRADLRTALQAGLSIPLASQGRSQSSRIDSNATNTSTARASVIGIGQHGQTPAAGPAHAQPQQQPAPPAGPARAVQGQARQQPDEMRDVLAPIVRNLWLIVRLCIFGWFFFSSGRGYGRLLILLVLGGLVWGINAGIFGQRLNGLLDSIQRHFQEVVDEARGNRPNEQQQTAPGNNAGEGSSRAAGFPTPEETARRLMVQQAEGQRRRMRDTLRQIERTIALALASLWPGVGEAVVRNHERARREAERAAEERRRAEEEEARKRSEAEEEKKAKDCVAVGTAEGSTSVNRAGGAERVNKGKEKADSGDVD</sequence>
<feature type="compositionally biased region" description="Polar residues" evidence="5">
    <location>
        <begin position="262"/>
        <end position="295"/>
    </location>
</feature>
<evidence type="ECO:0000313" key="9">
    <source>
        <dbReference type="Proteomes" id="UP000053259"/>
    </source>
</evidence>
<feature type="compositionally biased region" description="Polar residues" evidence="5">
    <location>
        <begin position="618"/>
        <end position="628"/>
    </location>
</feature>
<evidence type="ECO:0000256" key="6">
    <source>
        <dbReference type="SAM" id="Phobius"/>
    </source>
</evidence>
<feature type="compositionally biased region" description="Polar residues" evidence="5">
    <location>
        <begin position="883"/>
        <end position="892"/>
    </location>
</feature>
<feature type="domain" description="Ubiquitin-like" evidence="7">
    <location>
        <begin position="23"/>
        <end position="90"/>
    </location>
</feature>
<dbReference type="GeneID" id="27312074"/>
<comment type="subcellular location">
    <subcellularLocation>
        <location evidence="1">Membrane</location>
    </subcellularLocation>
</comment>
<feature type="region of interest" description="Disordered" evidence="5">
    <location>
        <begin position="765"/>
        <end position="802"/>
    </location>
</feature>
<evidence type="ECO:0000256" key="3">
    <source>
        <dbReference type="ARBA" id="ARBA00022989"/>
    </source>
</evidence>
<feature type="region of interest" description="Disordered" evidence="5">
    <location>
        <begin position="878"/>
        <end position="910"/>
    </location>
</feature>
<feature type="compositionally biased region" description="Low complexity" evidence="5">
    <location>
        <begin position="789"/>
        <end position="799"/>
    </location>
</feature>
<feature type="compositionally biased region" description="Low complexity" evidence="5">
    <location>
        <begin position="767"/>
        <end position="781"/>
    </location>
</feature>
<dbReference type="PANTHER" id="PTHR12943:SF27">
    <property type="entry name" value="HOMOCYSTEINE-INDUCED ENDOPLASMIC RETICULUM PROTEIN, ISOFORM A"/>
    <property type="match status" value="1"/>
</dbReference>
<feature type="transmembrane region" description="Helical" evidence="6">
    <location>
        <begin position="838"/>
        <end position="857"/>
    </location>
</feature>
<dbReference type="GO" id="GO:0016020">
    <property type="term" value="C:membrane"/>
    <property type="evidence" value="ECO:0007669"/>
    <property type="project" value="UniProtKB-SubCell"/>
</dbReference>
<dbReference type="PROSITE" id="PS50053">
    <property type="entry name" value="UBIQUITIN_2"/>
    <property type="match status" value="1"/>
</dbReference>
<dbReference type="InParanoid" id="A0A0D1XQM0"/>
<dbReference type="SUPFAM" id="SSF54236">
    <property type="entry name" value="Ubiquitin-like"/>
    <property type="match status" value="1"/>
</dbReference>
<dbReference type="HOGENOM" id="CLU_294771_0_0_1"/>
<feature type="compositionally biased region" description="Low complexity" evidence="5">
    <location>
        <begin position="629"/>
        <end position="649"/>
    </location>
</feature>
<dbReference type="PANTHER" id="PTHR12943">
    <property type="entry name" value="HOMOCYSTEINE-RESPONSIVE ENDOPLASMIC RETICULUM-RESIDENT UNIQUITIN-LIKE DOMAIN HERPUD PROTEIN FAMILY MEMBER"/>
    <property type="match status" value="1"/>
</dbReference>
<dbReference type="InterPro" id="IPR000626">
    <property type="entry name" value="Ubiquitin-like_dom"/>
</dbReference>
<dbReference type="EMBL" id="KN847539">
    <property type="protein sequence ID" value="KIW04936.1"/>
    <property type="molecule type" value="Genomic_DNA"/>
</dbReference>
<dbReference type="Proteomes" id="UP000053259">
    <property type="component" value="Unassembled WGS sequence"/>
</dbReference>
<evidence type="ECO:0000256" key="1">
    <source>
        <dbReference type="ARBA" id="ARBA00004370"/>
    </source>
</evidence>
<evidence type="ECO:0000259" key="7">
    <source>
        <dbReference type="PROSITE" id="PS50053"/>
    </source>
</evidence>
<keyword evidence="3 6" id="KW-1133">Transmembrane helix</keyword>
<dbReference type="VEuPathDB" id="FungiDB:PV09_04101"/>
<evidence type="ECO:0000313" key="8">
    <source>
        <dbReference type="EMBL" id="KIW04936.1"/>
    </source>
</evidence>
<keyword evidence="9" id="KW-1185">Reference proteome</keyword>
<proteinExistence type="predicted"/>
<feature type="region of interest" description="Disordered" evidence="5">
    <location>
        <begin position="460"/>
        <end position="479"/>
    </location>
</feature>
<feature type="compositionally biased region" description="Basic and acidic residues" evidence="5">
    <location>
        <begin position="956"/>
        <end position="993"/>
    </location>
</feature>
<dbReference type="Gene3D" id="3.10.20.90">
    <property type="entry name" value="Phosphatidylinositol 3-kinase Catalytic Subunit, Chain A, domain 1"/>
    <property type="match status" value="1"/>
</dbReference>
<feature type="region of interest" description="Disordered" evidence="5">
    <location>
        <begin position="591"/>
        <end position="654"/>
    </location>
</feature>
<feature type="region of interest" description="Disordered" evidence="5">
    <location>
        <begin position="1"/>
        <end position="22"/>
    </location>
</feature>
<dbReference type="InterPro" id="IPR029071">
    <property type="entry name" value="Ubiquitin-like_domsf"/>
</dbReference>
<feature type="transmembrane region" description="Helical" evidence="6">
    <location>
        <begin position="807"/>
        <end position="829"/>
    </location>
</feature>
<feature type="compositionally biased region" description="Basic and acidic residues" evidence="5">
    <location>
        <begin position="1014"/>
        <end position="1028"/>
    </location>
</feature>
<evidence type="ECO:0000256" key="2">
    <source>
        <dbReference type="ARBA" id="ARBA00022692"/>
    </source>
</evidence>